<dbReference type="HOGENOM" id="CLU_2873296_0_0_9"/>
<keyword evidence="3" id="KW-1185">Reference proteome</keyword>
<evidence type="ECO:0000313" key="3">
    <source>
        <dbReference type="Proteomes" id="UP000003438"/>
    </source>
</evidence>
<feature type="non-terminal residue" evidence="2">
    <location>
        <position position="64"/>
    </location>
</feature>
<sequence>MGQMTKKGTKNQGPGAPDGALRPFTEENSIVQPDLAGHQRGRGQAAGAAAQHPNGRKSSSQGSR</sequence>
<feature type="region of interest" description="Disordered" evidence="1">
    <location>
        <begin position="1"/>
        <end position="64"/>
    </location>
</feature>
<organism evidence="2 3">
    <name type="scientific">Subdoligranulum variabile DSM 15176</name>
    <dbReference type="NCBI Taxonomy" id="411471"/>
    <lineage>
        <taxon>Bacteria</taxon>
        <taxon>Bacillati</taxon>
        <taxon>Bacillota</taxon>
        <taxon>Clostridia</taxon>
        <taxon>Eubacteriales</taxon>
        <taxon>Oscillospiraceae</taxon>
        <taxon>Subdoligranulum</taxon>
    </lineage>
</organism>
<accession>D1PI70</accession>
<dbReference type="STRING" id="411471.SUBVAR_04035"/>
<dbReference type="EMBL" id="ACBY02000005">
    <property type="protein sequence ID" value="EFB77606.1"/>
    <property type="molecule type" value="Genomic_DNA"/>
</dbReference>
<gene>
    <name evidence="2" type="ORF">SUBVAR_04035</name>
</gene>
<protein>
    <submittedName>
        <fullName evidence="2">Uncharacterized protein</fullName>
    </submittedName>
</protein>
<comment type="caution">
    <text evidence="2">The sequence shown here is derived from an EMBL/GenBank/DDBJ whole genome shotgun (WGS) entry which is preliminary data.</text>
</comment>
<dbReference type="Proteomes" id="UP000003438">
    <property type="component" value="Unassembled WGS sequence"/>
</dbReference>
<feature type="compositionally biased region" description="Low complexity" evidence="1">
    <location>
        <begin position="36"/>
        <end position="52"/>
    </location>
</feature>
<dbReference type="AlphaFoldDB" id="D1PI70"/>
<evidence type="ECO:0000313" key="2">
    <source>
        <dbReference type="EMBL" id="EFB77606.1"/>
    </source>
</evidence>
<name>D1PI70_9FIRM</name>
<reference evidence="2" key="1">
    <citation type="submission" date="2009-12" db="EMBL/GenBank/DDBJ databases">
        <authorList>
            <person name="Weinstock G."/>
            <person name="Sodergren E."/>
            <person name="Clifton S."/>
            <person name="Fulton L."/>
            <person name="Fulton B."/>
            <person name="Courtney L."/>
            <person name="Fronick C."/>
            <person name="Harrison M."/>
            <person name="Strong C."/>
            <person name="Farmer C."/>
            <person name="Delahaunty K."/>
            <person name="Markovic C."/>
            <person name="Hall O."/>
            <person name="Minx P."/>
            <person name="Tomlinson C."/>
            <person name="Mitreva M."/>
            <person name="Nelson J."/>
            <person name="Hou S."/>
            <person name="Wollam A."/>
            <person name="Pepin K.H."/>
            <person name="Johnson M."/>
            <person name="Bhonagiri V."/>
            <person name="Nash W.E."/>
            <person name="Warren W."/>
            <person name="Chinwalla A."/>
            <person name="Mardis E.R."/>
            <person name="Wilson R.K."/>
        </authorList>
    </citation>
    <scope>NUCLEOTIDE SEQUENCE [LARGE SCALE GENOMIC DNA]</scope>
    <source>
        <strain evidence="2">DSM 15176</strain>
    </source>
</reference>
<proteinExistence type="predicted"/>
<evidence type="ECO:0000256" key="1">
    <source>
        <dbReference type="SAM" id="MobiDB-lite"/>
    </source>
</evidence>